<accession>A0AAC9FHK1</accession>
<evidence type="ECO:0000256" key="5">
    <source>
        <dbReference type="ARBA" id="ARBA00023002"/>
    </source>
</evidence>
<evidence type="ECO:0000256" key="1">
    <source>
        <dbReference type="ARBA" id="ARBA00001974"/>
    </source>
</evidence>
<dbReference type="GO" id="GO:0003995">
    <property type="term" value="F:acyl-CoA dehydrogenase activity"/>
    <property type="evidence" value="ECO:0007669"/>
    <property type="project" value="TreeGrafter"/>
</dbReference>
<dbReference type="Pfam" id="PF00441">
    <property type="entry name" value="Acyl-CoA_dh_1"/>
    <property type="match status" value="1"/>
</dbReference>
<dbReference type="SUPFAM" id="SSF56645">
    <property type="entry name" value="Acyl-CoA dehydrogenase NM domain-like"/>
    <property type="match status" value="1"/>
</dbReference>
<proteinExistence type="inferred from homology"/>
<dbReference type="RefSeq" id="WP_054734876.1">
    <property type="nucleotide sequence ID" value="NZ_CP009430.1"/>
</dbReference>
<feature type="domain" description="Acyl-CoA dehydrogenase/oxidase C-terminal" evidence="6">
    <location>
        <begin position="202"/>
        <end position="331"/>
    </location>
</feature>
<dbReference type="InterPro" id="IPR009075">
    <property type="entry name" value="AcylCo_DH/oxidase_C"/>
</dbReference>
<evidence type="ECO:0000256" key="4">
    <source>
        <dbReference type="ARBA" id="ARBA00022827"/>
    </source>
</evidence>
<dbReference type="PANTHER" id="PTHR43884">
    <property type="entry name" value="ACYL-COA DEHYDROGENASE"/>
    <property type="match status" value="1"/>
</dbReference>
<evidence type="ECO:0000256" key="2">
    <source>
        <dbReference type="ARBA" id="ARBA00009347"/>
    </source>
</evidence>
<dbReference type="Gene3D" id="1.20.140.10">
    <property type="entry name" value="Butyryl-CoA Dehydrogenase, subunit A, domain 3"/>
    <property type="match status" value="1"/>
</dbReference>
<keyword evidence="9" id="KW-1185">Reference proteome</keyword>
<evidence type="ECO:0000313" key="9">
    <source>
        <dbReference type="Proteomes" id="UP000076088"/>
    </source>
</evidence>
<protein>
    <recommendedName>
        <fullName evidence="10">Acyl-CoA dehydrogenase</fullName>
    </recommendedName>
</protein>
<evidence type="ECO:0000259" key="6">
    <source>
        <dbReference type="Pfam" id="PF00441"/>
    </source>
</evidence>
<dbReference type="Gene3D" id="1.10.540.10">
    <property type="entry name" value="Acyl-CoA dehydrogenase/oxidase, N-terminal domain"/>
    <property type="match status" value="1"/>
</dbReference>
<comment type="cofactor">
    <cofactor evidence="1">
        <name>FAD</name>
        <dbReference type="ChEBI" id="CHEBI:57692"/>
    </cofactor>
</comment>
<evidence type="ECO:0000313" key="8">
    <source>
        <dbReference type="EMBL" id="AMU92683.1"/>
    </source>
</evidence>
<keyword evidence="3" id="KW-0285">Flavoprotein</keyword>
<dbReference type="InterPro" id="IPR009100">
    <property type="entry name" value="AcylCoA_DH/oxidase_NM_dom_sf"/>
</dbReference>
<organism evidence="8 9">
    <name type="scientific">Sphingopyxis macrogoltabida</name>
    <name type="common">Sphingomonas macrogoltabidus</name>
    <dbReference type="NCBI Taxonomy" id="33050"/>
    <lineage>
        <taxon>Bacteria</taxon>
        <taxon>Pseudomonadati</taxon>
        <taxon>Pseudomonadota</taxon>
        <taxon>Alphaproteobacteria</taxon>
        <taxon>Sphingomonadales</taxon>
        <taxon>Sphingomonadaceae</taxon>
        <taxon>Sphingopyxis</taxon>
    </lineage>
</organism>
<dbReference type="PANTHER" id="PTHR43884:SF20">
    <property type="entry name" value="ACYL-COA DEHYDROGENASE FADE28"/>
    <property type="match status" value="1"/>
</dbReference>
<reference evidence="9" key="1">
    <citation type="submission" date="2015-11" db="EMBL/GenBank/DDBJ databases">
        <title>Complete genome sequence of a polyethylene-glycol degrader Sphingopyxis macrogoltabida 203N (NBRC 111659).</title>
        <authorList>
            <person name="Yoshiyuki O."/>
            <person name="Shouta N."/>
            <person name="Nagata Y."/>
            <person name="Numata M."/>
            <person name="Tsuchikane K."/>
            <person name="Hosoyama A."/>
            <person name="Yamazoe A."/>
            <person name="Tsuda M."/>
            <person name="Fujita N."/>
            <person name="Kawai F."/>
        </authorList>
    </citation>
    <scope>NUCLEOTIDE SEQUENCE [LARGE SCALE GENOMIC DNA]</scope>
    <source>
        <strain evidence="9">203N</strain>
        <plasmid evidence="9">unnamed1</plasmid>
    </source>
</reference>
<evidence type="ECO:0008006" key="10">
    <source>
        <dbReference type="Google" id="ProtNLM"/>
    </source>
</evidence>
<dbReference type="GO" id="GO:0050660">
    <property type="term" value="F:flavin adenine dinucleotide binding"/>
    <property type="evidence" value="ECO:0007669"/>
    <property type="project" value="InterPro"/>
</dbReference>
<evidence type="ECO:0000256" key="3">
    <source>
        <dbReference type="ARBA" id="ARBA00022630"/>
    </source>
</evidence>
<geneLocation type="plasmid" evidence="8 9">
    <name>unnamed1</name>
</geneLocation>
<dbReference type="KEGG" id="smaz:LH19_26975"/>
<dbReference type="Proteomes" id="UP000076088">
    <property type="component" value="Plasmid unnamed1"/>
</dbReference>
<dbReference type="InterPro" id="IPR037069">
    <property type="entry name" value="AcylCoA_DH/ox_N_sf"/>
</dbReference>
<dbReference type="SUPFAM" id="SSF47203">
    <property type="entry name" value="Acyl-CoA dehydrogenase C-terminal domain-like"/>
    <property type="match status" value="1"/>
</dbReference>
<dbReference type="InterPro" id="IPR036250">
    <property type="entry name" value="AcylCo_DH-like_C"/>
</dbReference>
<dbReference type="EMBL" id="CP013345">
    <property type="protein sequence ID" value="AMU92683.1"/>
    <property type="molecule type" value="Genomic_DNA"/>
</dbReference>
<name>A0AAC9FHK1_SPHMC</name>
<dbReference type="InterPro" id="IPR013786">
    <property type="entry name" value="AcylCoA_DH/ox_N"/>
</dbReference>
<comment type="similarity">
    <text evidence="2">Belongs to the acyl-CoA dehydrogenase family.</text>
</comment>
<keyword evidence="4" id="KW-0274">FAD</keyword>
<keyword evidence="8" id="KW-0614">Plasmid</keyword>
<reference evidence="8 9" key="2">
    <citation type="journal article" date="2016" name="Genome Announc.">
        <title>Complete Genome Sequence of Sphingopyxis macrogoltabida Strain 203N (NBRC 111659), a Polyethylene Glycol Degrader.</title>
        <authorList>
            <person name="Ohtsubo Y."/>
            <person name="Nonoyama S."/>
            <person name="Nagata Y."/>
            <person name="Numata M."/>
            <person name="Tsuchikane K."/>
            <person name="Hosoyama A."/>
            <person name="Yamazoe A."/>
            <person name="Tsuda M."/>
            <person name="Fujita N."/>
            <person name="Kawai F."/>
        </authorList>
    </citation>
    <scope>NUCLEOTIDE SEQUENCE [LARGE SCALE GENOMIC DNA]</scope>
    <source>
        <strain evidence="8 9">203N</strain>
    </source>
</reference>
<feature type="domain" description="Acyl-CoA dehydrogenase/oxidase N-terminal" evidence="7">
    <location>
        <begin position="8"/>
        <end position="110"/>
    </location>
</feature>
<gene>
    <name evidence="8" type="ORF">ATM17_30970</name>
</gene>
<dbReference type="AlphaFoldDB" id="A0AAC9FHK1"/>
<dbReference type="Pfam" id="PF02771">
    <property type="entry name" value="Acyl-CoA_dh_N"/>
    <property type="match status" value="1"/>
</dbReference>
<keyword evidence="5" id="KW-0560">Oxidoreductase</keyword>
<sequence length="359" mass="38922">MIDMEMSSEQQQIVDSIRSFLTDVLPYERFVPRPTPVPNQDCAQFAKLGALGVFGLGLAEADGGVGYSMVEEVLVARELGRFLVSPTAIATMIGVHVAQAAGDPELARRLMQGDTPVAPALAFNAAKNHFAGEYHLVDGDRAEWALAWSEAGVALVGVDDWSDLKTVASIDSTLWLARVRFNTLMPDLRVAAAKGLWRRAQLLVCAYLTGLAEAALDDSVEYAKVREQFQQPIGGFQAIKHRCADMLARSSIAWNSTIFAALTDVAEGPDADFQVIAAKLLASDAAFRNAAINIQNHGAYGFTGEHHAHLFVKRAHMLDRFGGDATYQKQRMLAAKPPSQEGGPVMVGQRAWTKQEGNI</sequence>
<evidence type="ECO:0000259" key="7">
    <source>
        <dbReference type="Pfam" id="PF02771"/>
    </source>
</evidence>